<dbReference type="SUPFAM" id="SSF56235">
    <property type="entry name" value="N-terminal nucleophile aminohydrolases (Ntn hydrolases)"/>
    <property type="match status" value="1"/>
</dbReference>
<dbReference type="InterPro" id="IPR016050">
    <property type="entry name" value="Proteasome_bsu_CS"/>
</dbReference>
<evidence type="ECO:0000256" key="3">
    <source>
        <dbReference type="ARBA" id="ARBA00023242"/>
    </source>
</evidence>
<comment type="similarity">
    <text evidence="4">Belongs to the peptidase T1B family.</text>
</comment>
<dbReference type="CDD" id="cd03760">
    <property type="entry name" value="proteasome_beta_type_4"/>
    <property type="match status" value="1"/>
</dbReference>
<dbReference type="PROSITE" id="PS00854">
    <property type="entry name" value="PROTEASOME_BETA_1"/>
    <property type="match status" value="1"/>
</dbReference>
<dbReference type="Proteomes" id="UP001140011">
    <property type="component" value="Unassembled WGS sequence"/>
</dbReference>
<accession>A0A9W8H0G1</accession>
<evidence type="ECO:0000256" key="1">
    <source>
        <dbReference type="ARBA" id="ARBA00022490"/>
    </source>
</evidence>
<dbReference type="AlphaFoldDB" id="A0A9W8H0G1"/>
<evidence type="ECO:0000313" key="6">
    <source>
        <dbReference type="EMBL" id="KAJ2753566.1"/>
    </source>
</evidence>
<dbReference type="InterPro" id="IPR016295">
    <property type="entry name" value="Proteasome_beta4"/>
</dbReference>
<dbReference type="EMBL" id="JANBUH010000179">
    <property type="protein sequence ID" value="KAJ2753566.1"/>
    <property type="molecule type" value="Genomic_DNA"/>
</dbReference>
<keyword evidence="3 4" id="KW-0539">Nucleus</keyword>
<reference evidence="6" key="1">
    <citation type="submission" date="2022-07" db="EMBL/GenBank/DDBJ databases">
        <title>Phylogenomic reconstructions and comparative analyses of Kickxellomycotina fungi.</title>
        <authorList>
            <person name="Reynolds N.K."/>
            <person name="Stajich J.E."/>
            <person name="Barry K."/>
            <person name="Grigoriev I.V."/>
            <person name="Crous P."/>
            <person name="Smith M.E."/>
        </authorList>
    </citation>
    <scope>NUCLEOTIDE SEQUENCE</scope>
    <source>
        <strain evidence="6">BCRC 34297</strain>
    </source>
</reference>
<comment type="caution">
    <text evidence="6">The sequence shown here is derived from an EMBL/GenBank/DDBJ whole genome shotgun (WGS) entry which is preliminary data.</text>
</comment>
<dbReference type="PIRSF" id="PIRSF001213">
    <property type="entry name" value="Psome_endopept_beta"/>
    <property type="match status" value="1"/>
</dbReference>
<dbReference type="Pfam" id="PF00227">
    <property type="entry name" value="Proteasome"/>
    <property type="match status" value="1"/>
</dbReference>
<dbReference type="PROSITE" id="PS51476">
    <property type="entry name" value="PROTEASOME_BETA_2"/>
    <property type="match status" value="1"/>
</dbReference>
<protein>
    <recommendedName>
        <fullName evidence="4">Proteasome subunit beta</fullName>
    </recommendedName>
</protein>
<dbReference type="Gene3D" id="3.60.20.10">
    <property type="entry name" value="Glutamine Phosphoribosylpyrophosphate, subunit 1, domain 1"/>
    <property type="match status" value="1"/>
</dbReference>
<proteinExistence type="inferred from homology"/>
<evidence type="ECO:0000256" key="4">
    <source>
        <dbReference type="PIRNR" id="PIRNR001213"/>
    </source>
</evidence>
<comment type="function">
    <text evidence="4">Non-catalytic component of the proteasome.</text>
</comment>
<dbReference type="GO" id="GO:0005737">
    <property type="term" value="C:cytoplasm"/>
    <property type="evidence" value="ECO:0007669"/>
    <property type="project" value="UniProtKB-SubCell"/>
</dbReference>
<dbReference type="FunFam" id="3.60.20.10:FF:000014">
    <property type="entry name" value="Proteasome subunit beta type-7"/>
    <property type="match status" value="1"/>
</dbReference>
<dbReference type="InterPro" id="IPR023333">
    <property type="entry name" value="Proteasome_suB-type"/>
</dbReference>
<evidence type="ECO:0000256" key="2">
    <source>
        <dbReference type="ARBA" id="ARBA00022942"/>
    </source>
</evidence>
<name>A0A9W8H0G1_9FUNG</name>
<dbReference type="PANTHER" id="PTHR32194">
    <property type="entry name" value="METALLOPROTEASE TLDD"/>
    <property type="match status" value="1"/>
</dbReference>
<comment type="subcellular location">
    <subcellularLocation>
        <location evidence="4">Cytoplasm</location>
    </subcellularLocation>
    <subcellularLocation>
        <location evidence="4">Nucleus</location>
    </subcellularLocation>
</comment>
<dbReference type="GO" id="GO:0051603">
    <property type="term" value="P:proteolysis involved in protein catabolic process"/>
    <property type="evidence" value="ECO:0007669"/>
    <property type="project" value="InterPro"/>
</dbReference>
<evidence type="ECO:0000256" key="5">
    <source>
        <dbReference type="SAM" id="MobiDB-lite"/>
    </source>
</evidence>
<organism evidence="6 7">
    <name type="scientific">Coemansia pectinata</name>
    <dbReference type="NCBI Taxonomy" id="1052879"/>
    <lineage>
        <taxon>Eukaryota</taxon>
        <taxon>Fungi</taxon>
        <taxon>Fungi incertae sedis</taxon>
        <taxon>Zoopagomycota</taxon>
        <taxon>Kickxellomycotina</taxon>
        <taxon>Kickxellomycetes</taxon>
        <taxon>Kickxellales</taxon>
        <taxon>Kickxellaceae</taxon>
        <taxon>Coemansia</taxon>
    </lineage>
</organism>
<dbReference type="InterPro" id="IPR029055">
    <property type="entry name" value="Ntn_hydrolases_N"/>
</dbReference>
<feature type="region of interest" description="Disordered" evidence="5">
    <location>
        <begin position="1"/>
        <end position="29"/>
    </location>
</feature>
<dbReference type="PANTHER" id="PTHR32194:SF6">
    <property type="entry name" value="PROTEASOME SUBUNIT BETA"/>
    <property type="match status" value="1"/>
</dbReference>
<dbReference type="GO" id="GO:0016787">
    <property type="term" value="F:hydrolase activity"/>
    <property type="evidence" value="ECO:0007669"/>
    <property type="project" value="UniProtKB-KW"/>
</dbReference>
<evidence type="ECO:0000313" key="7">
    <source>
        <dbReference type="Proteomes" id="UP001140011"/>
    </source>
</evidence>
<keyword evidence="2 4" id="KW-0647">Proteasome</keyword>
<keyword evidence="6" id="KW-0378">Hydrolase</keyword>
<dbReference type="GO" id="GO:0005634">
    <property type="term" value="C:nucleus"/>
    <property type="evidence" value="ECO:0007669"/>
    <property type="project" value="UniProtKB-SubCell"/>
</dbReference>
<dbReference type="InterPro" id="IPR001353">
    <property type="entry name" value="Proteasome_sua/b"/>
</dbReference>
<keyword evidence="1 4" id="KW-0963">Cytoplasm</keyword>
<dbReference type="GO" id="GO:0019774">
    <property type="term" value="C:proteasome core complex, beta-subunit complex"/>
    <property type="evidence" value="ECO:0007669"/>
    <property type="project" value="UniProtKB-UniRule"/>
</dbReference>
<sequence length="247" mass="27792">MDPIEFRLPHTIQRPKATPNHGPRTHTTRPIVTGTSVIAFKYKDGIMMAADCLASYGSLARFRNEKRLMSVGETTLLGVSGDMSDFQHMQHTLESLLTQEYDMDDGQKLGTKSVYKCISNIMYNRRTKGDPLWNAYVIGGLDNGQKMLGFVDLYGTTYQSATIATGFGGHLAQPILRRRVEGREDELSEEEAVQILDECMRVLFYRDARSLNKLRRAKVTAQGVEISEPYMLETNWSFAESITGYGS</sequence>
<dbReference type="OrthoDB" id="10248542at2759"/>
<keyword evidence="7" id="KW-1185">Reference proteome</keyword>
<gene>
    <name evidence="6" type="primary">PRE4_2</name>
    <name evidence="6" type="ORF">GGI19_003032</name>
</gene>